<accession>A0ABY8X9M9</accession>
<dbReference type="SUPFAM" id="SSF55729">
    <property type="entry name" value="Acyl-CoA N-acyltransferases (Nat)"/>
    <property type="match status" value="1"/>
</dbReference>
<dbReference type="PROSITE" id="PS51186">
    <property type="entry name" value="GNAT"/>
    <property type="match status" value="1"/>
</dbReference>
<dbReference type="InterPro" id="IPR000182">
    <property type="entry name" value="GNAT_dom"/>
</dbReference>
<proteinExistence type="predicted"/>
<dbReference type="Gene3D" id="3.40.630.30">
    <property type="match status" value="1"/>
</dbReference>
<dbReference type="InterPro" id="IPR050832">
    <property type="entry name" value="Bact_Acetyltransf"/>
</dbReference>
<organism evidence="4 5">
    <name type="scientific">Amycolatopsis nalaikhensis</name>
    <dbReference type="NCBI Taxonomy" id="715472"/>
    <lineage>
        <taxon>Bacteria</taxon>
        <taxon>Bacillati</taxon>
        <taxon>Actinomycetota</taxon>
        <taxon>Actinomycetes</taxon>
        <taxon>Pseudonocardiales</taxon>
        <taxon>Pseudonocardiaceae</taxon>
        <taxon>Amycolatopsis</taxon>
    </lineage>
</organism>
<gene>
    <name evidence="4" type="ORF">QP939_27070</name>
</gene>
<evidence type="ECO:0000259" key="3">
    <source>
        <dbReference type="PROSITE" id="PS51186"/>
    </source>
</evidence>
<sequence length="252" mass="27117">MNSSKARPAVVITRVSERQWHALDDDRVVGRGEASPRPDGRLFLSIDSWHGEVFDRLAQAMLPGLPKPLYTVVDEADAELTAQWLRAGLTVRRREWEYLVPTDPAVTGLGDVVPPPGVTVGPAVLGPLRELDDALRAEVDWPDMPAEVVARPDGPTAADLPRFTVAAESGRAVGLVRVAPLRRPRLGLVAVRAGRRRRGIGRALLAHVLGGFHDRGIPTASAEVKESNEAALALFDGIGARRAGSALELVVR</sequence>
<dbReference type="EC" id="2.3.1.-" evidence="4"/>
<evidence type="ECO:0000256" key="2">
    <source>
        <dbReference type="ARBA" id="ARBA00023315"/>
    </source>
</evidence>
<keyword evidence="2 4" id="KW-0012">Acyltransferase</keyword>
<dbReference type="GO" id="GO:0016746">
    <property type="term" value="F:acyltransferase activity"/>
    <property type="evidence" value="ECO:0007669"/>
    <property type="project" value="UniProtKB-KW"/>
</dbReference>
<keyword evidence="5" id="KW-1185">Reference proteome</keyword>
<dbReference type="InterPro" id="IPR016181">
    <property type="entry name" value="Acyl_CoA_acyltransferase"/>
</dbReference>
<evidence type="ECO:0000256" key="1">
    <source>
        <dbReference type="ARBA" id="ARBA00022679"/>
    </source>
</evidence>
<reference evidence="4 5" key="1">
    <citation type="submission" date="2023-06" db="EMBL/GenBank/DDBJ databases">
        <authorList>
            <person name="Oyuntsetseg B."/>
            <person name="Kim S.B."/>
        </authorList>
    </citation>
    <scope>NUCLEOTIDE SEQUENCE [LARGE SCALE GENOMIC DNA]</scope>
    <source>
        <strain evidence="4 5">2-2</strain>
    </source>
</reference>
<dbReference type="EMBL" id="CP127173">
    <property type="protein sequence ID" value="WIV52625.1"/>
    <property type="molecule type" value="Genomic_DNA"/>
</dbReference>
<name>A0ABY8X9M9_9PSEU</name>
<evidence type="ECO:0000313" key="5">
    <source>
        <dbReference type="Proteomes" id="UP001227101"/>
    </source>
</evidence>
<dbReference type="Proteomes" id="UP001227101">
    <property type="component" value="Chromosome"/>
</dbReference>
<dbReference type="RefSeq" id="WP_285448990.1">
    <property type="nucleotide sequence ID" value="NZ_CP127173.1"/>
</dbReference>
<protein>
    <submittedName>
        <fullName evidence="4">GNAT family N-acetyltransferase</fullName>
        <ecNumber evidence="4">2.3.1.-</ecNumber>
    </submittedName>
</protein>
<feature type="domain" description="N-acetyltransferase" evidence="3">
    <location>
        <begin position="115"/>
        <end position="252"/>
    </location>
</feature>
<dbReference type="Pfam" id="PF00583">
    <property type="entry name" value="Acetyltransf_1"/>
    <property type="match status" value="1"/>
</dbReference>
<dbReference type="PANTHER" id="PTHR43877">
    <property type="entry name" value="AMINOALKYLPHOSPHONATE N-ACETYLTRANSFERASE-RELATED-RELATED"/>
    <property type="match status" value="1"/>
</dbReference>
<keyword evidence="1 4" id="KW-0808">Transferase</keyword>
<evidence type="ECO:0000313" key="4">
    <source>
        <dbReference type="EMBL" id="WIV52625.1"/>
    </source>
</evidence>